<keyword evidence="14" id="KW-0968">Cytoplasmic vesicle</keyword>
<dbReference type="GO" id="GO:0004181">
    <property type="term" value="F:metallocarboxypeptidase activity"/>
    <property type="evidence" value="ECO:0000318"/>
    <property type="project" value="GO_Central"/>
</dbReference>
<dbReference type="GO" id="GO:0016485">
    <property type="term" value="P:protein processing"/>
    <property type="evidence" value="ECO:0000318"/>
    <property type="project" value="GO_Central"/>
</dbReference>
<keyword evidence="10" id="KW-0862">Zinc</keyword>
<evidence type="ECO:0000256" key="7">
    <source>
        <dbReference type="ARBA" id="ARBA00022723"/>
    </source>
</evidence>
<dbReference type="RefSeq" id="XP_035673087.1">
    <property type="nucleotide sequence ID" value="XM_035817194.1"/>
</dbReference>
<dbReference type="AlphaFoldDB" id="A0A9J7KZ00"/>
<feature type="domain" description="Peptidase M14" evidence="23">
    <location>
        <begin position="457"/>
        <end position="771"/>
    </location>
</feature>
<evidence type="ECO:0000256" key="19">
    <source>
        <dbReference type="ARBA" id="ARBA00031745"/>
    </source>
</evidence>
<dbReference type="GO" id="GO:0005615">
    <property type="term" value="C:extracellular space"/>
    <property type="evidence" value="ECO:0000318"/>
    <property type="project" value="GO_Central"/>
</dbReference>
<dbReference type="GO" id="GO:0006518">
    <property type="term" value="P:peptide metabolic process"/>
    <property type="evidence" value="ECO:0000318"/>
    <property type="project" value="GO_Central"/>
</dbReference>
<comment type="subcellular location">
    <subcellularLocation>
        <location evidence="2">Cytoplasmic vesicle</location>
        <location evidence="2">Secretory vesicle membrane</location>
        <topology evidence="2">Peripheral membrane protein</topology>
    </subcellularLocation>
    <subcellularLocation>
        <location evidence="3">Secreted</location>
    </subcellularLocation>
</comment>
<evidence type="ECO:0000256" key="17">
    <source>
        <dbReference type="ARBA" id="ARBA00024081"/>
    </source>
</evidence>
<dbReference type="CDD" id="cd03858">
    <property type="entry name" value="M14_CP_N-E_like"/>
    <property type="match status" value="2"/>
</dbReference>
<evidence type="ECO:0000256" key="22">
    <source>
        <dbReference type="SAM" id="SignalP"/>
    </source>
</evidence>
<keyword evidence="6" id="KW-0645">Protease</keyword>
<feature type="active site" description="Proton donor/acceptor" evidence="21">
    <location>
        <position position="741"/>
    </location>
</feature>
<evidence type="ECO:0000256" key="15">
    <source>
        <dbReference type="ARBA" id="ARBA00023961"/>
    </source>
</evidence>
<dbReference type="GO" id="GO:0008104">
    <property type="term" value="P:intracellular protein localization"/>
    <property type="evidence" value="ECO:0007669"/>
    <property type="project" value="UniProtKB-ARBA"/>
</dbReference>
<dbReference type="Pfam" id="PF00246">
    <property type="entry name" value="Peptidase_M14"/>
    <property type="match status" value="2"/>
</dbReference>
<evidence type="ECO:0000256" key="13">
    <source>
        <dbReference type="ARBA" id="ARBA00023180"/>
    </source>
</evidence>
<dbReference type="GO" id="GO:0008270">
    <property type="term" value="F:zinc ion binding"/>
    <property type="evidence" value="ECO:0007669"/>
    <property type="project" value="InterPro"/>
</dbReference>
<evidence type="ECO:0000256" key="9">
    <source>
        <dbReference type="ARBA" id="ARBA00022801"/>
    </source>
</evidence>
<dbReference type="FunFam" id="3.40.630.10:FF:000013">
    <property type="entry name" value="carboxypeptidase N catalytic chain"/>
    <property type="match status" value="2"/>
</dbReference>
<feature type="domain" description="Peptidase M14" evidence="23">
    <location>
        <begin position="27"/>
        <end position="340"/>
    </location>
</feature>
<dbReference type="Pfam" id="PF13620">
    <property type="entry name" value="CarboxypepD_reg"/>
    <property type="match status" value="2"/>
</dbReference>
<organism evidence="24 25">
    <name type="scientific">Branchiostoma floridae</name>
    <name type="common">Florida lancelet</name>
    <name type="synonym">Amphioxus</name>
    <dbReference type="NCBI Taxonomy" id="7739"/>
    <lineage>
        <taxon>Eukaryota</taxon>
        <taxon>Metazoa</taxon>
        <taxon>Chordata</taxon>
        <taxon>Cephalochordata</taxon>
        <taxon>Leptocardii</taxon>
        <taxon>Amphioxiformes</taxon>
        <taxon>Branchiostomatidae</taxon>
        <taxon>Branchiostoma</taxon>
    </lineage>
</organism>
<dbReference type="OMA" id="ETHAACP"/>
<feature type="signal peptide" evidence="22">
    <location>
        <begin position="1"/>
        <end position="19"/>
    </location>
</feature>
<dbReference type="InterPro" id="IPR008969">
    <property type="entry name" value="CarboxyPept-like_regulatory"/>
</dbReference>
<sequence length="849" mass="95761">MANLWELYIVLLTIQSTLGARLRYEFSHHRYDDLQRIIAETHAACPDISRVYNIGRSVQGRNLTVIEFSDNPGVHEPGEPEVKYVANMHGNEVTGRELLLLFMQYLCNSYNSVWRVKRLIKSTRIHLLASMNPDGYEIAARRGPDNGWMSGRENVQSIDLNRNFPALNTIVYRNEQHGGPTDHIPIPDSYWEGDVAPETEAVIRWIKQYPFVISANLHDGALLANYPYDQSRDGSWHGFTRSPDDAIFRQIASTYADAHRTMSLPDYGCDSGSNFGSQGGITNGAAWYSTAGGMQDFNYLHTNCYEITLELACDKFPPAGALPTEWRNNRKALIAYLEQAHKGIKGFVLDHNLDPIEGAVIHVDGINHNVITGKDGDYWRLLVPGTYTVTVSYNGFSKTKPVTVTSKRARTLNFVLDIYRKIQRRRLSNSMANLWELSIVLLTIHTTLGARLRYEFFHHRYDDLQRIIAETHAACPDISMVYNIGRSVQGRNLTVIEFSDNPGVHEPGEPEVKYVANMHGNEVTGREMLLLFMQYLCNSYNSVYRVKRLIKSTRIHILASMNPDGYEIAARQGPGNNNWVRGRENAQGLDLNRNFPALNTIVYRNEQYGGPTDHIPIPNSYWKGVVAPETEAVIRWIKQYPFVISANLHDGALVANYPYDQSRDGSWQRYAGTPDDAIFRQIASTYADAHRTMSRPDSGCDSGSNFGSQGGITNGAAWYSVTGGMQDFNYLHTNCYEITLELSCVKFPPAGVLRREWGNNRNSLIAYLEEAHKGIRGFVLDRNLDPVEGAVIHVDGINHDVTTAKDGDYWRLLVPGTYTVTVSYSGTTKTKQVRVTSKRARTVNFTMDI</sequence>
<evidence type="ECO:0000256" key="21">
    <source>
        <dbReference type="PROSITE-ProRule" id="PRU01379"/>
    </source>
</evidence>
<accession>A0A9J7KZ00</accession>
<evidence type="ECO:0000256" key="18">
    <source>
        <dbReference type="ARBA" id="ARBA00031341"/>
    </source>
</evidence>
<keyword evidence="7" id="KW-0479">Metal-binding</keyword>
<keyword evidence="24" id="KW-1185">Reference proteome</keyword>
<comment type="catalytic activity">
    <reaction evidence="15">
        <text>Release of C-terminal arginine or lysine residues from polypeptides.</text>
        <dbReference type="EC" id="3.4.17.10"/>
    </reaction>
</comment>
<dbReference type="Gene3D" id="2.60.40.1120">
    <property type="entry name" value="Carboxypeptidase-like, regulatory domain"/>
    <property type="match status" value="2"/>
</dbReference>
<keyword evidence="5" id="KW-0964">Secreted</keyword>
<proteinExistence type="inferred from homology"/>
<evidence type="ECO:0000256" key="10">
    <source>
        <dbReference type="ARBA" id="ARBA00022833"/>
    </source>
</evidence>
<dbReference type="Gene3D" id="3.40.630.10">
    <property type="entry name" value="Zn peptidases"/>
    <property type="match status" value="2"/>
</dbReference>
<dbReference type="GO" id="GO:0007154">
    <property type="term" value="P:cell communication"/>
    <property type="evidence" value="ECO:0007669"/>
    <property type="project" value="UniProtKB-ARBA"/>
</dbReference>
<dbReference type="PANTHER" id="PTHR11532">
    <property type="entry name" value="PROTEASE M14 CARBOXYPEPTIDASE"/>
    <property type="match status" value="1"/>
</dbReference>
<dbReference type="SMART" id="SM00631">
    <property type="entry name" value="Zn_pept"/>
    <property type="match status" value="2"/>
</dbReference>
<evidence type="ECO:0000256" key="1">
    <source>
        <dbReference type="ARBA" id="ARBA00001947"/>
    </source>
</evidence>
<evidence type="ECO:0000256" key="8">
    <source>
        <dbReference type="ARBA" id="ARBA00022729"/>
    </source>
</evidence>
<feature type="active site" description="Proton donor/acceptor" evidence="21">
    <location>
        <position position="310"/>
    </location>
</feature>
<evidence type="ECO:0000256" key="16">
    <source>
        <dbReference type="ARBA" id="ARBA00024064"/>
    </source>
</evidence>
<name>A0A9J7KZ00_BRAFL</name>
<dbReference type="SUPFAM" id="SSF53187">
    <property type="entry name" value="Zn-dependent exopeptidases"/>
    <property type="match status" value="2"/>
</dbReference>
<dbReference type="InterPro" id="IPR000834">
    <property type="entry name" value="Peptidase_M14"/>
</dbReference>
<comment type="cofactor">
    <cofactor evidence="1">
        <name>Zn(2+)</name>
        <dbReference type="ChEBI" id="CHEBI:29105"/>
    </cofactor>
</comment>
<dbReference type="CDD" id="cd11308">
    <property type="entry name" value="Peptidase_M14NE-CP-C_like"/>
    <property type="match status" value="2"/>
</dbReference>
<comment type="similarity">
    <text evidence="4 21">Belongs to the peptidase M14 family.</text>
</comment>
<evidence type="ECO:0000256" key="14">
    <source>
        <dbReference type="ARBA" id="ARBA00023329"/>
    </source>
</evidence>
<dbReference type="PROSITE" id="PS52035">
    <property type="entry name" value="PEPTIDASE_M14"/>
    <property type="match status" value="2"/>
</dbReference>
<evidence type="ECO:0000256" key="5">
    <source>
        <dbReference type="ARBA" id="ARBA00022525"/>
    </source>
</evidence>
<dbReference type="EC" id="3.4.17.10" evidence="16"/>
<reference evidence="24" key="1">
    <citation type="journal article" date="2020" name="Nat. Ecol. Evol.">
        <title>Deeply conserved synteny resolves early events in vertebrate evolution.</title>
        <authorList>
            <person name="Simakov O."/>
            <person name="Marletaz F."/>
            <person name="Yue J.X."/>
            <person name="O'Connell B."/>
            <person name="Jenkins J."/>
            <person name="Brandt A."/>
            <person name="Calef R."/>
            <person name="Tung C.H."/>
            <person name="Huang T.K."/>
            <person name="Schmutz J."/>
            <person name="Satoh N."/>
            <person name="Yu J.K."/>
            <person name="Putnam N.H."/>
            <person name="Green R.E."/>
            <person name="Rokhsar D.S."/>
        </authorList>
    </citation>
    <scope>NUCLEOTIDE SEQUENCE [LARGE SCALE GENOMIC DNA]</scope>
    <source>
        <strain evidence="24">S238N-H82</strain>
    </source>
</reference>
<dbReference type="InterPro" id="IPR050753">
    <property type="entry name" value="Peptidase_M14_domain"/>
</dbReference>
<evidence type="ECO:0000256" key="2">
    <source>
        <dbReference type="ARBA" id="ARBA00004268"/>
    </source>
</evidence>
<keyword evidence="12" id="KW-0472">Membrane</keyword>
<dbReference type="GeneID" id="118413667"/>
<evidence type="ECO:0000256" key="12">
    <source>
        <dbReference type="ARBA" id="ARBA00023136"/>
    </source>
</evidence>
<dbReference type="PANTHER" id="PTHR11532:SF94">
    <property type="entry name" value="CARBOXYPEPTIDASE D-LIKE"/>
    <property type="match status" value="1"/>
</dbReference>
<dbReference type="KEGG" id="bfo:118413667"/>
<dbReference type="FunFam" id="2.60.40.1120:FF:000004">
    <property type="entry name" value="Carboxypeptidase E"/>
    <property type="match status" value="1"/>
</dbReference>
<evidence type="ECO:0000259" key="23">
    <source>
        <dbReference type="PROSITE" id="PS52035"/>
    </source>
</evidence>
<dbReference type="GO" id="GO:0023052">
    <property type="term" value="P:signaling"/>
    <property type="evidence" value="ECO:0007669"/>
    <property type="project" value="UniProtKB-ARBA"/>
</dbReference>
<evidence type="ECO:0000256" key="6">
    <source>
        <dbReference type="ARBA" id="ARBA00022670"/>
    </source>
</evidence>
<keyword evidence="9" id="KW-0378">Hydrolase</keyword>
<evidence type="ECO:0000256" key="11">
    <source>
        <dbReference type="ARBA" id="ARBA00023049"/>
    </source>
</evidence>
<evidence type="ECO:0000313" key="25">
    <source>
        <dbReference type="RefSeq" id="XP_035673087.1"/>
    </source>
</evidence>
<dbReference type="SUPFAM" id="SSF49464">
    <property type="entry name" value="Carboxypeptidase regulatory domain-like"/>
    <property type="match status" value="2"/>
</dbReference>
<evidence type="ECO:0000313" key="24">
    <source>
        <dbReference type="Proteomes" id="UP000001554"/>
    </source>
</evidence>
<keyword evidence="13" id="KW-0325">Glycoprotein</keyword>
<evidence type="ECO:0000256" key="4">
    <source>
        <dbReference type="ARBA" id="ARBA00005988"/>
    </source>
</evidence>
<evidence type="ECO:0000256" key="3">
    <source>
        <dbReference type="ARBA" id="ARBA00004613"/>
    </source>
</evidence>
<reference evidence="25" key="2">
    <citation type="submission" date="2025-08" db="UniProtKB">
        <authorList>
            <consortium name="RefSeq"/>
        </authorList>
    </citation>
    <scope>IDENTIFICATION</scope>
    <source>
        <strain evidence="25">S238N-H82</strain>
        <tissue evidence="25">Testes</tissue>
    </source>
</reference>
<feature type="chain" id="PRO_5039907205" description="Carboxypeptidase E" evidence="22">
    <location>
        <begin position="20"/>
        <end position="849"/>
    </location>
</feature>
<dbReference type="PRINTS" id="PR00765">
    <property type="entry name" value="CRBOXYPTASEA"/>
</dbReference>
<dbReference type="GO" id="GO:0030658">
    <property type="term" value="C:transport vesicle membrane"/>
    <property type="evidence" value="ECO:0007669"/>
    <property type="project" value="UniProtKB-SubCell"/>
</dbReference>
<dbReference type="OrthoDB" id="10249045at2759"/>
<gene>
    <name evidence="25" type="primary">LOC118413667</name>
</gene>
<dbReference type="FunFam" id="2.60.40.1120:FF:000021">
    <property type="entry name" value="Carboxypeptidase Z"/>
    <property type="match status" value="1"/>
</dbReference>
<dbReference type="Proteomes" id="UP000001554">
    <property type="component" value="Chromosome 4"/>
</dbReference>
<protein>
    <recommendedName>
        <fullName evidence="17">Carboxypeptidase E</fullName>
        <ecNumber evidence="16">3.4.17.10</ecNumber>
    </recommendedName>
    <alternativeName>
        <fullName evidence="18">Carboxypeptidase H</fullName>
    </alternativeName>
    <alternativeName>
        <fullName evidence="20">Enkephalin convertase</fullName>
    </alternativeName>
    <alternativeName>
        <fullName evidence="19">Prohormone-processing carboxypeptidase</fullName>
    </alternativeName>
</protein>
<evidence type="ECO:0000256" key="20">
    <source>
        <dbReference type="ARBA" id="ARBA00032488"/>
    </source>
</evidence>
<keyword evidence="8 22" id="KW-0732">Signal</keyword>
<keyword evidence="11" id="KW-0482">Metalloprotease</keyword>